<dbReference type="AlphaFoldDB" id="A0A2X2RUD7"/>
<evidence type="ECO:0000256" key="1">
    <source>
        <dbReference type="SAM" id="Phobius"/>
    </source>
</evidence>
<feature type="transmembrane region" description="Helical" evidence="1">
    <location>
        <begin position="37"/>
        <end position="61"/>
    </location>
</feature>
<organism evidence="2 3">
    <name type="scientific">Capnocytophaga ochracea</name>
    <dbReference type="NCBI Taxonomy" id="1018"/>
    <lineage>
        <taxon>Bacteria</taxon>
        <taxon>Pseudomonadati</taxon>
        <taxon>Bacteroidota</taxon>
        <taxon>Flavobacteriia</taxon>
        <taxon>Flavobacteriales</taxon>
        <taxon>Flavobacteriaceae</taxon>
        <taxon>Capnocytophaga</taxon>
    </lineage>
</organism>
<proteinExistence type="predicted"/>
<evidence type="ECO:0000313" key="2">
    <source>
        <dbReference type="EMBL" id="SQA77915.1"/>
    </source>
</evidence>
<gene>
    <name evidence="2" type="ORF">NCTC11546_01140</name>
</gene>
<keyword evidence="1" id="KW-0472">Membrane</keyword>
<accession>A0A2X2RUD7</accession>
<name>A0A2X2RUD7_CAPOC</name>
<dbReference type="EMBL" id="UARG01000017">
    <property type="protein sequence ID" value="SQA77915.1"/>
    <property type="molecule type" value="Genomic_DNA"/>
</dbReference>
<evidence type="ECO:0000313" key="3">
    <source>
        <dbReference type="Proteomes" id="UP000249891"/>
    </source>
</evidence>
<keyword evidence="1" id="KW-1133">Transmembrane helix</keyword>
<dbReference type="RefSeq" id="WP_128091264.1">
    <property type="nucleotide sequence ID" value="NZ_UARG01000017.1"/>
</dbReference>
<keyword evidence="1" id="KW-0812">Transmembrane</keyword>
<dbReference type="Proteomes" id="UP000249891">
    <property type="component" value="Unassembled WGS sequence"/>
</dbReference>
<sequence>MTKLNYILQGFGFRDFKDLLHSSFGHTFSMLFIKIDVIMLLLFATIHFLFGFNHLFLTAFVI</sequence>
<protein>
    <submittedName>
        <fullName evidence="2">Uncharacterized protein</fullName>
    </submittedName>
</protein>
<reference evidence="2 3" key="1">
    <citation type="submission" date="2018-06" db="EMBL/GenBank/DDBJ databases">
        <authorList>
            <consortium name="Pathogen Informatics"/>
            <person name="Doyle S."/>
        </authorList>
    </citation>
    <scope>NUCLEOTIDE SEQUENCE [LARGE SCALE GENOMIC DNA]</scope>
    <source>
        <strain evidence="2 3">NCTC11546</strain>
    </source>
</reference>